<dbReference type="InterPro" id="IPR011042">
    <property type="entry name" value="6-blade_b-propeller_TolB-like"/>
</dbReference>
<dbReference type="Proteomes" id="UP001160301">
    <property type="component" value="Unassembled WGS sequence"/>
</dbReference>
<organism evidence="2 3">
    <name type="scientific">Polyangium sorediatum</name>
    <dbReference type="NCBI Taxonomy" id="889274"/>
    <lineage>
        <taxon>Bacteria</taxon>
        <taxon>Pseudomonadati</taxon>
        <taxon>Myxococcota</taxon>
        <taxon>Polyangia</taxon>
        <taxon>Polyangiales</taxon>
        <taxon>Polyangiaceae</taxon>
        <taxon>Polyangium</taxon>
    </lineage>
</organism>
<dbReference type="InterPro" id="IPR011659">
    <property type="entry name" value="WD40"/>
</dbReference>
<evidence type="ECO:0000313" key="2">
    <source>
        <dbReference type="EMBL" id="MDI1435879.1"/>
    </source>
</evidence>
<sequence>MPVLPTATRQKGKPQAAFMIAVALVASGCSRGESKDPAPSAKLEATPAASASPPEASAAAAPSASVAAAAAPPCAGAEARPGVEAHEGHIYYCAEDGATRKLTDSGKDKSPALSPDGKRVVFVRAEGIAPVDEEGMQLTDNRILLHDLATGQTREIAKNGTCLSLWSPVFAFDDLVLIDARGYEIPRYTHTSVCGVDLREKTPVVKAIAGGTDCVVAIRTGPHRGHLYAEGWRSPGPTEYYEIVDRAGRTVRPLEASAFTDDPPEGPGAQTGAFCRPPRRLDFHKK</sequence>
<name>A0ABT6P5R2_9BACT</name>
<evidence type="ECO:0000256" key="1">
    <source>
        <dbReference type="SAM" id="MobiDB-lite"/>
    </source>
</evidence>
<evidence type="ECO:0000313" key="3">
    <source>
        <dbReference type="Proteomes" id="UP001160301"/>
    </source>
</evidence>
<dbReference type="Gene3D" id="2.120.10.30">
    <property type="entry name" value="TolB, C-terminal domain"/>
    <property type="match status" value="1"/>
</dbReference>
<feature type="region of interest" description="Disordered" evidence="1">
    <location>
        <begin position="257"/>
        <end position="286"/>
    </location>
</feature>
<dbReference type="EMBL" id="JARZHI010000068">
    <property type="protein sequence ID" value="MDI1435879.1"/>
    <property type="molecule type" value="Genomic_DNA"/>
</dbReference>
<dbReference type="SUPFAM" id="SSF69304">
    <property type="entry name" value="Tricorn protease N-terminal domain"/>
    <property type="match status" value="1"/>
</dbReference>
<proteinExistence type="predicted"/>
<dbReference type="Pfam" id="PF07676">
    <property type="entry name" value="PD40"/>
    <property type="match status" value="1"/>
</dbReference>
<reference evidence="2 3" key="1">
    <citation type="submission" date="2023-04" db="EMBL/GenBank/DDBJ databases">
        <title>The genome sequence of Polyangium sorediatum DSM14670.</title>
        <authorList>
            <person name="Zhang X."/>
        </authorList>
    </citation>
    <scope>NUCLEOTIDE SEQUENCE [LARGE SCALE GENOMIC DNA]</scope>
    <source>
        <strain evidence="2 3">DSM 14670</strain>
    </source>
</reference>
<keyword evidence="3" id="KW-1185">Reference proteome</keyword>
<feature type="region of interest" description="Disordered" evidence="1">
    <location>
        <begin position="31"/>
        <end position="57"/>
    </location>
</feature>
<comment type="caution">
    <text evidence="2">The sequence shown here is derived from an EMBL/GenBank/DDBJ whole genome shotgun (WGS) entry which is preliminary data.</text>
</comment>
<feature type="compositionally biased region" description="Low complexity" evidence="1">
    <location>
        <begin position="44"/>
        <end position="57"/>
    </location>
</feature>
<dbReference type="RefSeq" id="WP_136972470.1">
    <property type="nucleotide sequence ID" value="NZ_JARZHI010000068.1"/>
</dbReference>
<gene>
    <name evidence="2" type="ORF">QHF89_40620</name>
</gene>
<accession>A0ABT6P5R2</accession>
<protein>
    <submittedName>
        <fullName evidence="2">PD40 domain-containing protein</fullName>
    </submittedName>
</protein>